<comment type="caution">
    <text evidence="1">The sequence shown here is derived from an EMBL/GenBank/DDBJ whole genome shotgun (WGS) entry which is preliminary data.</text>
</comment>
<protein>
    <submittedName>
        <fullName evidence="1">Uncharacterized protein</fullName>
    </submittedName>
</protein>
<dbReference type="EMBL" id="JAUOPB010000617">
    <property type="protein sequence ID" value="MDO6425318.1"/>
    <property type="molecule type" value="Genomic_DNA"/>
</dbReference>
<evidence type="ECO:0000313" key="2">
    <source>
        <dbReference type="Proteomes" id="UP001169760"/>
    </source>
</evidence>
<gene>
    <name evidence="1" type="ORF">Q4521_22795</name>
</gene>
<organism evidence="1 2">
    <name type="scientific">Saccharophagus degradans</name>
    <dbReference type="NCBI Taxonomy" id="86304"/>
    <lineage>
        <taxon>Bacteria</taxon>
        <taxon>Pseudomonadati</taxon>
        <taxon>Pseudomonadota</taxon>
        <taxon>Gammaproteobacteria</taxon>
        <taxon>Cellvibrionales</taxon>
        <taxon>Cellvibrionaceae</taxon>
        <taxon>Saccharophagus</taxon>
    </lineage>
</organism>
<proteinExistence type="predicted"/>
<sequence length="77" mass="9388">FNDDFGRYWRIAQARWQEFQLLYQRQVISSHTIAQREWLIPLLENVLDYRLEINETVMLVEREFPITHTAFNHAVPL</sequence>
<dbReference type="Proteomes" id="UP001169760">
    <property type="component" value="Unassembled WGS sequence"/>
</dbReference>
<evidence type="ECO:0000313" key="1">
    <source>
        <dbReference type="EMBL" id="MDO6425318.1"/>
    </source>
</evidence>
<dbReference type="RefSeq" id="WP_303494819.1">
    <property type="nucleotide sequence ID" value="NZ_JAUOPB010000617.1"/>
</dbReference>
<feature type="non-terminal residue" evidence="1">
    <location>
        <position position="1"/>
    </location>
</feature>
<accession>A0AAW7XF31</accession>
<feature type="non-terminal residue" evidence="1">
    <location>
        <position position="77"/>
    </location>
</feature>
<reference evidence="1" key="1">
    <citation type="submission" date="2023-07" db="EMBL/GenBank/DDBJ databases">
        <title>Genome content predicts the carbon catabolic preferences of heterotrophic bacteria.</title>
        <authorList>
            <person name="Gralka M."/>
        </authorList>
    </citation>
    <scope>NUCLEOTIDE SEQUENCE</scope>
    <source>
        <strain evidence="1">I3M17_2</strain>
    </source>
</reference>
<dbReference type="AlphaFoldDB" id="A0AAW7XF31"/>
<name>A0AAW7XF31_9GAMM</name>